<dbReference type="InterPro" id="IPR050490">
    <property type="entry name" value="Bact_solute-bd_prot1"/>
</dbReference>
<keyword evidence="3" id="KW-0732">Signal</keyword>
<dbReference type="Pfam" id="PF13416">
    <property type="entry name" value="SBP_bac_8"/>
    <property type="match status" value="1"/>
</dbReference>
<comment type="similarity">
    <text evidence="2">Belongs to the bacterial solute-binding protein 1 family.</text>
</comment>
<evidence type="ECO:0000256" key="2">
    <source>
        <dbReference type="ARBA" id="ARBA00008520"/>
    </source>
</evidence>
<proteinExistence type="inferred from homology"/>
<dbReference type="SUPFAM" id="SSF53850">
    <property type="entry name" value="Periplasmic binding protein-like II"/>
    <property type="match status" value="1"/>
</dbReference>
<reference evidence="4 5" key="1">
    <citation type="submission" date="2019-07" db="EMBL/GenBank/DDBJ databases">
        <title>The draft genome sequence of Vibrio algivorus M1486.</title>
        <authorList>
            <person name="Meng X."/>
        </authorList>
    </citation>
    <scope>NUCLEOTIDE SEQUENCE [LARGE SCALE GENOMIC DNA]</scope>
    <source>
        <strain evidence="4 5">M1486</strain>
    </source>
</reference>
<organism evidence="4 5">
    <name type="scientific">Vibrio algivorus</name>
    <dbReference type="NCBI Taxonomy" id="1667024"/>
    <lineage>
        <taxon>Bacteria</taxon>
        <taxon>Pseudomonadati</taxon>
        <taxon>Pseudomonadota</taxon>
        <taxon>Gammaproteobacteria</taxon>
        <taxon>Vibrionales</taxon>
        <taxon>Vibrionaceae</taxon>
        <taxon>Vibrio</taxon>
    </lineage>
</organism>
<comment type="caution">
    <text evidence="4">The sequence shown here is derived from an EMBL/GenBank/DDBJ whole genome shotgun (WGS) entry which is preliminary data.</text>
</comment>
<dbReference type="PANTHER" id="PTHR43649:SF32">
    <property type="entry name" value="SUGAR BINDING SECRETED PROTEIN"/>
    <property type="match status" value="1"/>
</dbReference>
<protein>
    <submittedName>
        <fullName evidence="4">Extracellular solute-binding protein</fullName>
    </submittedName>
</protein>
<name>A0A557NX38_9VIBR</name>
<gene>
    <name evidence="4" type="ORF">FOF44_16360</name>
</gene>
<feature type="chain" id="PRO_5021854365" evidence="3">
    <location>
        <begin position="23"/>
        <end position="413"/>
    </location>
</feature>
<dbReference type="RefSeq" id="WP_144389056.1">
    <property type="nucleotide sequence ID" value="NZ_CANNCB010000037.1"/>
</dbReference>
<dbReference type="Gene3D" id="3.40.190.10">
    <property type="entry name" value="Periplasmic binding protein-like II"/>
    <property type="match status" value="1"/>
</dbReference>
<dbReference type="AlphaFoldDB" id="A0A557NX38"/>
<dbReference type="PANTHER" id="PTHR43649">
    <property type="entry name" value="ARABINOSE-BINDING PROTEIN-RELATED"/>
    <property type="match status" value="1"/>
</dbReference>
<dbReference type="EMBL" id="VMKJ01000050">
    <property type="protein sequence ID" value="TVO32969.1"/>
    <property type="molecule type" value="Genomic_DNA"/>
</dbReference>
<accession>A0A557NX38</accession>
<feature type="signal peptide" evidence="3">
    <location>
        <begin position="1"/>
        <end position="22"/>
    </location>
</feature>
<evidence type="ECO:0000256" key="1">
    <source>
        <dbReference type="ARBA" id="ARBA00004418"/>
    </source>
</evidence>
<evidence type="ECO:0000313" key="5">
    <source>
        <dbReference type="Proteomes" id="UP000319828"/>
    </source>
</evidence>
<sequence length="413" mass="45569">MKLKSITLAAMVSAAAIGSVQAEENIRFDGFPDFDSSLKVILPDFEKKTGIHVDYLMNNHGDHHTKLTTNLATGSGAGDIVVVDVEKIGPFVASGGLVNLSATFKADQYEKKFAPYAWAQGQGADGGVYGIPVDLGPGVMYYRRDLLKDTGDNIKDVIKDWDSYIAYGEDLKKNGVYLIASAADVAQAIIFTTVGENEGLYFDDKGEPIVTSPRFVKAFTIAKEIREKGLDARITAWSNEWYEGFRKGTFATQLSGAWLLGHLQNWIAPETSGKWGVENLPNGIYGSWGGSFLSIPKQSEHKEAAWKLIQYMTTEREVQLKHFETIGAFPANKTTYDSPIFSEEIPFLGGQKARLLFADVAKNIKPVLPAKGDHVARAIILENALMQVLDEDRDIKEALAEAERLIKRRTRNL</sequence>
<dbReference type="InterPro" id="IPR006059">
    <property type="entry name" value="SBP"/>
</dbReference>
<comment type="subcellular location">
    <subcellularLocation>
        <location evidence="1">Periplasm</location>
    </subcellularLocation>
</comment>
<dbReference type="Proteomes" id="UP000319828">
    <property type="component" value="Unassembled WGS sequence"/>
</dbReference>
<evidence type="ECO:0000313" key="4">
    <source>
        <dbReference type="EMBL" id="TVO32969.1"/>
    </source>
</evidence>
<dbReference type="OrthoDB" id="9808332at2"/>
<dbReference type="GO" id="GO:0042597">
    <property type="term" value="C:periplasmic space"/>
    <property type="evidence" value="ECO:0007669"/>
    <property type="project" value="UniProtKB-SubCell"/>
</dbReference>
<evidence type="ECO:0000256" key="3">
    <source>
        <dbReference type="SAM" id="SignalP"/>
    </source>
</evidence>